<proteinExistence type="predicted"/>
<dbReference type="Pfam" id="PF00149">
    <property type="entry name" value="Metallophos"/>
    <property type="match status" value="1"/>
</dbReference>
<dbReference type="GO" id="GO:0004519">
    <property type="term" value="F:endonuclease activity"/>
    <property type="evidence" value="ECO:0007669"/>
    <property type="project" value="UniProtKB-KW"/>
</dbReference>
<evidence type="ECO:0000313" key="2">
    <source>
        <dbReference type="EMBL" id="CAB4182164.1"/>
    </source>
</evidence>
<dbReference type="SUPFAM" id="SSF56300">
    <property type="entry name" value="Metallo-dependent phosphatases"/>
    <property type="match status" value="1"/>
</dbReference>
<keyword evidence="2" id="KW-0255">Endonuclease</keyword>
<evidence type="ECO:0000259" key="1">
    <source>
        <dbReference type="Pfam" id="PF00149"/>
    </source>
</evidence>
<dbReference type="GO" id="GO:0016787">
    <property type="term" value="F:hydrolase activity"/>
    <property type="evidence" value="ECO:0007669"/>
    <property type="project" value="InterPro"/>
</dbReference>
<organism evidence="2">
    <name type="scientific">uncultured Caudovirales phage</name>
    <dbReference type="NCBI Taxonomy" id="2100421"/>
    <lineage>
        <taxon>Viruses</taxon>
        <taxon>Duplodnaviria</taxon>
        <taxon>Heunggongvirae</taxon>
        <taxon>Uroviricota</taxon>
        <taxon>Caudoviricetes</taxon>
        <taxon>Peduoviridae</taxon>
        <taxon>Maltschvirus</taxon>
        <taxon>Maltschvirus maltsch</taxon>
    </lineage>
</organism>
<keyword evidence="2" id="KW-0378">Hydrolase</keyword>
<feature type="domain" description="Calcineurin-like phosphoesterase" evidence="1">
    <location>
        <begin position="1"/>
        <end position="193"/>
    </location>
</feature>
<dbReference type="Gene3D" id="3.60.21.10">
    <property type="match status" value="1"/>
</dbReference>
<protein>
    <submittedName>
        <fullName evidence="2">Endonuclease subunit</fullName>
    </submittedName>
</protein>
<dbReference type="CDD" id="cd00838">
    <property type="entry name" value="MPP_superfamily"/>
    <property type="match status" value="1"/>
</dbReference>
<accession>A0A6J5QRI9</accession>
<dbReference type="InterPro" id="IPR004843">
    <property type="entry name" value="Calcineurin-like_PHP"/>
</dbReference>
<dbReference type="PANTHER" id="PTHR30337">
    <property type="entry name" value="COMPONENT OF ATP-DEPENDENT DSDNA EXONUCLEASE"/>
    <property type="match status" value="1"/>
</dbReference>
<keyword evidence="2" id="KW-0540">Nuclease</keyword>
<name>A0A6J5QRI9_9CAUD</name>
<dbReference type="InterPro" id="IPR050535">
    <property type="entry name" value="DNA_Repair-Maintenance_Comp"/>
</dbReference>
<sequence length="354" mass="40932">MKIALITDTHWGVRNDNVSFHDNSKKFLDDVFFPTLMSKGINHVIHLGDIVDRRKYINFLTAKRMREDFLYPLENMGITLDIIAGNHDVYYKNTNEVNALRELIDGRYYNINIYTEATTVTQKDGTPILYVPWINDENRAGTLKEIHDTKSQIVLGHLELAGFHMYKGSTESHGDDPDLFGRFDTVCSGHYHHKSSIGNIHYLGSHCQFTWSDHGDPRGFHILDTETKELEFVANPYDMFAKIWYDDTTPGKEPENYDFKVAKDKFVKVIVSNKTDLYRFDKFIERIEQHGVIDLQVVEDHLNLNLEGDEDIVNEAESTVEIFKKYIDQIDVGINKKKLESTIVSLYNEALTVQ</sequence>
<dbReference type="EMBL" id="LR797022">
    <property type="protein sequence ID" value="CAB4182164.1"/>
    <property type="molecule type" value="Genomic_DNA"/>
</dbReference>
<dbReference type="InterPro" id="IPR029052">
    <property type="entry name" value="Metallo-depent_PP-like"/>
</dbReference>
<reference evidence="2" key="1">
    <citation type="submission" date="2020-05" db="EMBL/GenBank/DDBJ databases">
        <authorList>
            <person name="Chiriac C."/>
            <person name="Salcher M."/>
            <person name="Ghai R."/>
            <person name="Kavagutti S V."/>
        </authorList>
    </citation>
    <scope>NUCLEOTIDE SEQUENCE</scope>
</reference>
<gene>
    <name evidence="2" type="ORF">UFOVP1071_165</name>
</gene>